<evidence type="ECO:0000313" key="10">
    <source>
        <dbReference type="Proteomes" id="UP001152795"/>
    </source>
</evidence>
<dbReference type="GO" id="GO:0016020">
    <property type="term" value="C:membrane"/>
    <property type="evidence" value="ECO:0007669"/>
    <property type="project" value="UniProtKB-SubCell"/>
</dbReference>
<evidence type="ECO:0000256" key="6">
    <source>
        <dbReference type="ARBA" id="ARBA00022840"/>
    </source>
</evidence>
<organism evidence="9 10">
    <name type="scientific">Paramuricea clavata</name>
    <name type="common">Red gorgonian</name>
    <name type="synonym">Violescent sea-whip</name>
    <dbReference type="NCBI Taxonomy" id="317549"/>
    <lineage>
        <taxon>Eukaryota</taxon>
        <taxon>Metazoa</taxon>
        <taxon>Cnidaria</taxon>
        <taxon>Anthozoa</taxon>
        <taxon>Octocorallia</taxon>
        <taxon>Malacalcyonacea</taxon>
        <taxon>Plexauridae</taxon>
        <taxon>Paramuricea</taxon>
    </lineage>
</organism>
<keyword evidence="2" id="KW-0597">Phosphoprotein</keyword>
<dbReference type="PANTHER" id="PTHR22906:SF21">
    <property type="entry name" value="SEMA DOMAIN-CONTAINING PROTEIN"/>
    <property type="match status" value="1"/>
</dbReference>
<dbReference type="InterPro" id="IPR013806">
    <property type="entry name" value="Kringle-like"/>
</dbReference>
<evidence type="ECO:0000256" key="8">
    <source>
        <dbReference type="PROSITE-ProRule" id="PRU00121"/>
    </source>
</evidence>
<dbReference type="InterPro" id="IPR052065">
    <property type="entry name" value="Compl_asym_regulator"/>
</dbReference>
<dbReference type="SUPFAM" id="SSF57440">
    <property type="entry name" value="Kringle-like"/>
    <property type="match status" value="1"/>
</dbReference>
<dbReference type="InterPro" id="IPR038178">
    <property type="entry name" value="Kringle_sf"/>
</dbReference>
<dbReference type="InterPro" id="IPR018056">
    <property type="entry name" value="Kringle_CS"/>
</dbReference>
<dbReference type="SMART" id="SM00130">
    <property type="entry name" value="KR"/>
    <property type="match status" value="1"/>
</dbReference>
<dbReference type="SUPFAM" id="SSF82895">
    <property type="entry name" value="TSP-1 type 1 repeat"/>
    <property type="match status" value="3"/>
</dbReference>
<dbReference type="SMART" id="SM00209">
    <property type="entry name" value="TSP1"/>
    <property type="match status" value="3"/>
</dbReference>
<dbReference type="PROSITE" id="PS00021">
    <property type="entry name" value="KRINGLE_1"/>
    <property type="match status" value="1"/>
</dbReference>
<comment type="subcellular location">
    <subcellularLocation>
        <location evidence="1">Membrane</location>
        <topology evidence="1">Single-pass type I membrane protein</topology>
    </subcellularLocation>
</comment>
<proteinExistence type="predicted"/>
<evidence type="ECO:0000256" key="7">
    <source>
        <dbReference type="ARBA" id="ARBA00023157"/>
    </source>
</evidence>
<dbReference type="CDD" id="cd00108">
    <property type="entry name" value="KR"/>
    <property type="match status" value="1"/>
</dbReference>
<keyword evidence="7 8" id="KW-1015">Disulfide bond</keyword>
<evidence type="ECO:0000256" key="3">
    <source>
        <dbReference type="ARBA" id="ARBA00022572"/>
    </source>
</evidence>
<dbReference type="AlphaFoldDB" id="A0A6S7H5P4"/>
<evidence type="ECO:0000256" key="2">
    <source>
        <dbReference type="ARBA" id="ARBA00022553"/>
    </source>
</evidence>
<comment type="caution">
    <text evidence="8">Lacks conserved residue(s) required for the propagation of feature annotation.</text>
</comment>
<dbReference type="InterPro" id="IPR000884">
    <property type="entry name" value="TSP1_rpt"/>
</dbReference>
<reference evidence="9" key="1">
    <citation type="submission" date="2020-04" db="EMBL/GenBank/DDBJ databases">
        <authorList>
            <person name="Alioto T."/>
            <person name="Alioto T."/>
            <person name="Gomez Garrido J."/>
        </authorList>
    </citation>
    <scope>NUCLEOTIDE SEQUENCE</scope>
    <source>
        <strain evidence="9">A484AB</strain>
    </source>
</reference>
<gene>
    <name evidence="9" type="ORF">PACLA_8A060551</name>
</gene>
<sequence>MGVVCFNNGGGTVLILAMIIITNVAGEHHLQDKNSSCIPAKDEPVYTTHGDCYPLIKLDNPFCEHYGFKLDKYVKAPENDQQIMNNQLWEVQEQFEQIKAKGQNISTSHECTDQVRFPGCYYAFPGCDRSTSVLKPKKICKESCLHFTKECSAFVKMWNDIFEPTLLGGDPIAAAVFNCTGKPSRNAGDSPECMYYDRKESLEKEDCLYLNGSSYHGNISVTASGIPCQSWTEQCPHRHTMNNTYPELNNAKNYCRNPQNSGQRPWCFTTDRNKRWEYCDIPKCIPVDGNYGNWSFNSSCSVTCGEGFETWSRECNNPKSKYDGRNCNHLGEPVEYRPCTKKPCVVNGGYSSWNLSSQCNVTCGQGEEIWRRSCNNPTPKNGGRNCTVLGKDVEYRICKRPCPVDGNYSNWTTLSACSVTCGVGYQMWFRTCDNPPPKYGGEDCSKYGKDRDSRPCHTEPCPG</sequence>
<comment type="caution">
    <text evidence="9">The sequence shown here is derived from an EMBL/GenBank/DDBJ whole genome shotgun (WGS) entry which is preliminary data.</text>
</comment>
<feature type="disulfide bond" evidence="8">
    <location>
        <begin position="207"/>
        <end position="284"/>
    </location>
</feature>
<dbReference type="PROSITE" id="PS50092">
    <property type="entry name" value="TSP1"/>
    <property type="match status" value="3"/>
</dbReference>
<evidence type="ECO:0000256" key="5">
    <source>
        <dbReference type="ARBA" id="ARBA00022741"/>
    </source>
</evidence>
<keyword evidence="4" id="KW-0677">Repeat</keyword>
<dbReference type="Pfam" id="PF00090">
    <property type="entry name" value="TSP_1"/>
    <property type="match status" value="3"/>
</dbReference>
<dbReference type="Gene3D" id="2.20.100.10">
    <property type="entry name" value="Thrombospondin type-1 (TSP1) repeat"/>
    <property type="match status" value="3"/>
</dbReference>
<dbReference type="InterPro" id="IPR036790">
    <property type="entry name" value="Frizzled_dom_sf"/>
</dbReference>
<dbReference type="Pfam" id="PF01392">
    <property type="entry name" value="Fz"/>
    <property type="match status" value="1"/>
</dbReference>
<dbReference type="GO" id="GO:0005524">
    <property type="term" value="F:ATP binding"/>
    <property type="evidence" value="ECO:0007669"/>
    <property type="project" value="UniProtKB-KW"/>
</dbReference>
<dbReference type="PANTHER" id="PTHR22906">
    <property type="entry name" value="PROPERDIN"/>
    <property type="match status" value="1"/>
</dbReference>
<keyword evidence="10" id="KW-1185">Reference proteome</keyword>
<dbReference type="PROSITE" id="PS50038">
    <property type="entry name" value="FZ"/>
    <property type="match status" value="1"/>
</dbReference>
<dbReference type="InterPro" id="IPR020067">
    <property type="entry name" value="Frizzled_dom"/>
</dbReference>
<feature type="disulfide bond" evidence="8">
    <location>
        <begin position="228"/>
        <end position="267"/>
    </location>
</feature>
<dbReference type="Proteomes" id="UP001152795">
    <property type="component" value="Unassembled WGS sequence"/>
</dbReference>
<dbReference type="OrthoDB" id="5917978at2759"/>
<name>A0A6S7H5P4_PARCT</name>
<dbReference type="EMBL" id="CACRXK020003261">
    <property type="protein sequence ID" value="CAB3998079.1"/>
    <property type="molecule type" value="Genomic_DNA"/>
</dbReference>
<dbReference type="Gene3D" id="2.40.20.10">
    <property type="entry name" value="Plasminogen Kringle 4"/>
    <property type="match status" value="1"/>
</dbReference>
<protein>
    <submittedName>
        <fullName evidence="9">Uncharacterized protein LOC110041943</fullName>
    </submittedName>
</protein>
<dbReference type="PROSITE" id="PS50070">
    <property type="entry name" value="KRINGLE_2"/>
    <property type="match status" value="1"/>
</dbReference>
<evidence type="ECO:0000313" key="9">
    <source>
        <dbReference type="EMBL" id="CAB3998079.1"/>
    </source>
</evidence>
<accession>A0A6S7H5P4</accession>
<dbReference type="FunFam" id="2.20.100.10:FF:000001">
    <property type="entry name" value="semaphorin-5A isoform X1"/>
    <property type="match status" value="3"/>
</dbReference>
<dbReference type="InterPro" id="IPR036383">
    <property type="entry name" value="TSP1_rpt_sf"/>
</dbReference>
<dbReference type="Pfam" id="PF00051">
    <property type="entry name" value="Kringle"/>
    <property type="match status" value="1"/>
</dbReference>
<evidence type="ECO:0000256" key="1">
    <source>
        <dbReference type="ARBA" id="ARBA00004479"/>
    </source>
</evidence>
<dbReference type="InterPro" id="IPR000001">
    <property type="entry name" value="Kringle"/>
</dbReference>
<keyword evidence="5" id="KW-0547">Nucleotide-binding</keyword>
<keyword evidence="6" id="KW-0067">ATP-binding</keyword>
<dbReference type="PRINTS" id="PR00018">
    <property type="entry name" value="KRINGLE"/>
</dbReference>
<keyword evidence="3 8" id="KW-0420">Kringle</keyword>
<dbReference type="Gene3D" id="1.10.2000.10">
    <property type="entry name" value="Frizzled cysteine-rich domain"/>
    <property type="match status" value="1"/>
</dbReference>
<evidence type="ECO:0000256" key="4">
    <source>
        <dbReference type="ARBA" id="ARBA00022737"/>
    </source>
</evidence>